<dbReference type="EMBL" id="JADEXP010000017">
    <property type="protein sequence ID" value="MBE9065748.1"/>
    <property type="molecule type" value="Genomic_DNA"/>
</dbReference>
<accession>A0A928X2B0</accession>
<dbReference type="AlphaFoldDB" id="A0A928X2B0"/>
<organism evidence="2 3">
    <name type="scientific">Leptolyngbya cf. ectocarpi LEGE 11479</name>
    <dbReference type="NCBI Taxonomy" id="1828722"/>
    <lineage>
        <taxon>Bacteria</taxon>
        <taxon>Bacillati</taxon>
        <taxon>Cyanobacteriota</taxon>
        <taxon>Cyanophyceae</taxon>
        <taxon>Leptolyngbyales</taxon>
        <taxon>Leptolyngbyaceae</taxon>
        <taxon>Leptolyngbya group</taxon>
        <taxon>Leptolyngbya</taxon>
    </lineage>
</organism>
<reference evidence="2" key="1">
    <citation type="submission" date="2020-10" db="EMBL/GenBank/DDBJ databases">
        <authorList>
            <person name="Castelo-Branco R."/>
            <person name="Eusebio N."/>
            <person name="Adriana R."/>
            <person name="Vieira A."/>
            <person name="Brugerolle De Fraissinette N."/>
            <person name="Rezende De Castro R."/>
            <person name="Schneider M.P."/>
            <person name="Vasconcelos V."/>
            <person name="Leao P.N."/>
        </authorList>
    </citation>
    <scope>NUCLEOTIDE SEQUENCE</scope>
    <source>
        <strain evidence="2">LEGE 11479</strain>
    </source>
</reference>
<gene>
    <name evidence="2" type="ORF">IQ260_03680</name>
</gene>
<keyword evidence="1" id="KW-0472">Membrane</keyword>
<feature type="transmembrane region" description="Helical" evidence="1">
    <location>
        <begin position="42"/>
        <end position="63"/>
    </location>
</feature>
<name>A0A928X2B0_LEPEC</name>
<dbReference type="Proteomes" id="UP000615026">
    <property type="component" value="Unassembled WGS sequence"/>
</dbReference>
<dbReference type="RefSeq" id="WP_193990960.1">
    <property type="nucleotide sequence ID" value="NZ_JADEXP010000017.1"/>
</dbReference>
<sequence>MMSSLILLVISLSLIVLGQRLRPVDDVYPLAFYSASLLSGLWGFAVASGTIQLAIVACALGWLQVGPLRS</sequence>
<evidence type="ECO:0000256" key="1">
    <source>
        <dbReference type="SAM" id="Phobius"/>
    </source>
</evidence>
<comment type="caution">
    <text evidence="2">The sequence shown here is derived from an EMBL/GenBank/DDBJ whole genome shotgun (WGS) entry which is preliminary data.</text>
</comment>
<protein>
    <submittedName>
        <fullName evidence="2">Uncharacterized protein</fullName>
    </submittedName>
</protein>
<evidence type="ECO:0000313" key="2">
    <source>
        <dbReference type="EMBL" id="MBE9065748.1"/>
    </source>
</evidence>
<evidence type="ECO:0000313" key="3">
    <source>
        <dbReference type="Proteomes" id="UP000615026"/>
    </source>
</evidence>
<proteinExistence type="predicted"/>
<keyword evidence="3" id="KW-1185">Reference proteome</keyword>
<keyword evidence="1" id="KW-1133">Transmembrane helix</keyword>
<keyword evidence="1" id="KW-0812">Transmembrane</keyword>